<feature type="domain" description="Histidine kinase" evidence="15">
    <location>
        <begin position="260"/>
        <end position="479"/>
    </location>
</feature>
<evidence type="ECO:0000259" key="15">
    <source>
        <dbReference type="PROSITE" id="PS50109"/>
    </source>
</evidence>
<dbReference type="InterPro" id="IPR003660">
    <property type="entry name" value="HAMP_dom"/>
</dbReference>
<evidence type="ECO:0000256" key="7">
    <source>
        <dbReference type="ARBA" id="ARBA00022692"/>
    </source>
</evidence>
<keyword evidence="9 17" id="KW-0418">Kinase</keyword>
<dbReference type="SMART" id="SM00388">
    <property type="entry name" value="HisKA"/>
    <property type="match status" value="1"/>
</dbReference>
<evidence type="ECO:0000256" key="10">
    <source>
        <dbReference type="ARBA" id="ARBA00022840"/>
    </source>
</evidence>
<dbReference type="EC" id="2.7.13.3" evidence="3"/>
<dbReference type="InterPro" id="IPR050398">
    <property type="entry name" value="HssS/ArlS-like"/>
</dbReference>
<dbReference type="CDD" id="cd00082">
    <property type="entry name" value="HisKA"/>
    <property type="match status" value="1"/>
</dbReference>
<gene>
    <name evidence="17" type="ORF">J8TS2_28320</name>
</gene>
<dbReference type="InterPro" id="IPR003661">
    <property type="entry name" value="HisK_dim/P_dom"/>
</dbReference>
<dbReference type="PROSITE" id="PS50885">
    <property type="entry name" value="HAMP"/>
    <property type="match status" value="1"/>
</dbReference>
<dbReference type="EMBL" id="BORB01000025">
    <property type="protein sequence ID" value="GIN58513.1"/>
    <property type="molecule type" value="Genomic_DNA"/>
</dbReference>
<reference evidence="17 18" key="1">
    <citation type="submission" date="2021-03" db="EMBL/GenBank/DDBJ databases">
        <title>Antimicrobial resistance genes in bacteria isolated from Japanese honey, and their potential for conferring macrolide and lincosamide resistance in the American foulbrood pathogen Paenibacillus larvae.</title>
        <authorList>
            <person name="Okamoto M."/>
            <person name="Kumagai M."/>
            <person name="Kanamori H."/>
            <person name="Takamatsu D."/>
        </authorList>
    </citation>
    <scope>NUCLEOTIDE SEQUENCE [LARGE SCALE GENOMIC DNA]</scope>
    <source>
        <strain evidence="17 18">J8TS2</strain>
    </source>
</reference>
<name>A0ABQ4KM90_9BACI</name>
<dbReference type="CDD" id="cd00075">
    <property type="entry name" value="HATPase"/>
    <property type="match status" value="1"/>
</dbReference>
<dbReference type="Gene3D" id="6.10.340.10">
    <property type="match status" value="1"/>
</dbReference>
<comment type="caution">
    <text evidence="17">The sequence shown here is derived from an EMBL/GenBank/DDBJ whole genome shotgun (WGS) entry which is preliminary data.</text>
</comment>
<dbReference type="PRINTS" id="PR00344">
    <property type="entry name" value="BCTRLSENSOR"/>
</dbReference>
<dbReference type="InterPro" id="IPR005467">
    <property type="entry name" value="His_kinase_dom"/>
</dbReference>
<dbReference type="PANTHER" id="PTHR45528:SF8">
    <property type="entry name" value="HISTIDINE KINASE"/>
    <property type="match status" value="1"/>
</dbReference>
<evidence type="ECO:0000256" key="3">
    <source>
        <dbReference type="ARBA" id="ARBA00012438"/>
    </source>
</evidence>
<dbReference type="SMART" id="SM00387">
    <property type="entry name" value="HATPase_c"/>
    <property type="match status" value="1"/>
</dbReference>
<evidence type="ECO:0000256" key="11">
    <source>
        <dbReference type="ARBA" id="ARBA00022989"/>
    </source>
</evidence>
<proteinExistence type="predicted"/>
<evidence type="ECO:0000256" key="5">
    <source>
        <dbReference type="ARBA" id="ARBA00022553"/>
    </source>
</evidence>
<evidence type="ECO:0000313" key="17">
    <source>
        <dbReference type="EMBL" id="GIN58513.1"/>
    </source>
</evidence>
<evidence type="ECO:0000256" key="9">
    <source>
        <dbReference type="ARBA" id="ARBA00022777"/>
    </source>
</evidence>
<evidence type="ECO:0000313" key="18">
    <source>
        <dbReference type="Proteomes" id="UP000679950"/>
    </source>
</evidence>
<dbReference type="Pfam" id="PF00512">
    <property type="entry name" value="HisKA"/>
    <property type="match status" value="1"/>
</dbReference>
<dbReference type="SUPFAM" id="SSF55874">
    <property type="entry name" value="ATPase domain of HSP90 chaperone/DNA topoisomerase II/histidine kinase"/>
    <property type="match status" value="1"/>
</dbReference>
<keyword evidence="4" id="KW-1003">Cell membrane</keyword>
<evidence type="ECO:0000256" key="2">
    <source>
        <dbReference type="ARBA" id="ARBA00004651"/>
    </source>
</evidence>
<dbReference type="Gene3D" id="3.30.565.10">
    <property type="entry name" value="Histidine kinase-like ATPase, C-terminal domain"/>
    <property type="match status" value="1"/>
</dbReference>
<evidence type="ECO:0000256" key="8">
    <source>
        <dbReference type="ARBA" id="ARBA00022741"/>
    </source>
</evidence>
<keyword evidence="6" id="KW-0808">Transferase</keyword>
<organism evidence="17 18">
    <name type="scientific">Lederbergia ruris</name>
    <dbReference type="NCBI Taxonomy" id="217495"/>
    <lineage>
        <taxon>Bacteria</taxon>
        <taxon>Bacillati</taxon>
        <taxon>Bacillota</taxon>
        <taxon>Bacilli</taxon>
        <taxon>Bacillales</taxon>
        <taxon>Bacillaceae</taxon>
        <taxon>Lederbergia</taxon>
    </lineage>
</organism>
<dbReference type="Gene3D" id="1.10.287.130">
    <property type="match status" value="1"/>
</dbReference>
<evidence type="ECO:0000256" key="4">
    <source>
        <dbReference type="ARBA" id="ARBA00022475"/>
    </source>
</evidence>
<protein>
    <recommendedName>
        <fullName evidence="3">histidine kinase</fullName>
        <ecNumber evidence="3">2.7.13.3</ecNumber>
    </recommendedName>
</protein>
<dbReference type="SUPFAM" id="SSF47384">
    <property type="entry name" value="Homodimeric domain of signal transducing histidine kinase"/>
    <property type="match status" value="1"/>
</dbReference>
<evidence type="ECO:0000256" key="6">
    <source>
        <dbReference type="ARBA" id="ARBA00022679"/>
    </source>
</evidence>
<keyword evidence="5" id="KW-0597">Phosphoprotein</keyword>
<evidence type="ECO:0000256" key="14">
    <source>
        <dbReference type="SAM" id="Phobius"/>
    </source>
</evidence>
<comment type="subcellular location">
    <subcellularLocation>
        <location evidence="2">Cell membrane</location>
        <topology evidence="2">Multi-pass membrane protein</topology>
    </subcellularLocation>
</comment>
<dbReference type="CDD" id="cd06225">
    <property type="entry name" value="HAMP"/>
    <property type="match status" value="1"/>
</dbReference>
<keyword evidence="12" id="KW-0902">Two-component regulatory system</keyword>
<dbReference type="InterPro" id="IPR036097">
    <property type="entry name" value="HisK_dim/P_sf"/>
</dbReference>
<keyword evidence="7 14" id="KW-0812">Transmembrane</keyword>
<dbReference type="InterPro" id="IPR036890">
    <property type="entry name" value="HATPase_C_sf"/>
</dbReference>
<feature type="transmembrane region" description="Helical" evidence="14">
    <location>
        <begin position="12"/>
        <end position="39"/>
    </location>
</feature>
<keyword evidence="8" id="KW-0547">Nucleotide-binding</keyword>
<feature type="transmembrane region" description="Helical" evidence="14">
    <location>
        <begin position="163"/>
        <end position="186"/>
    </location>
</feature>
<dbReference type="Proteomes" id="UP000679950">
    <property type="component" value="Unassembled WGS sequence"/>
</dbReference>
<dbReference type="RefSeq" id="WP_158323670.1">
    <property type="nucleotide sequence ID" value="NZ_BORB01000025.1"/>
</dbReference>
<keyword evidence="18" id="KW-1185">Reference proteome</keyword>
<accession>A0ABQ4KM90</accession>
<keyword evidence="10" id="KW-0067">ATP-binding</keyword>
<feature type="domain" description="HAMP" evidence="16">
    <location>
        <begin position="192"/>
        <end position="245"/>
    </location>
</feature>
<evidence type="ECO:0000256" key="1">
    <source>
        <dbReference type="ARBA" id="ARBA00000085"/>
    </source>
</evidence>
<evidence type="ECO:0000259" key="16">
    <source>
        <dbReference type="PROSITE" id="PS50885"/>
    </source>
</evidence>
<dbReference type="InterPro" id="IPR004358">
    <property type="entry name" value="Sig_transdc_His_kin-like_C"/>
</dbReference>
<comment type="catalytic activity">
    <reaction evidence="1">
        <text>ATP + protein L-histidine = ADP + protein N-phospho-L-histidine.</text>
        <dbReference type="EC" id="2.7.13.3"/>
    </reaction>
</comment>
<dbReference type="InterPro" id="IPR003594">
    <property type="entry name" value="HATPase_dom"/>
</dbReference>
<dbReference type="PROSITE" id="PS50109">
    <property type="entry name" value="HIS_KIN"/>
    <property type="match status" value="1"/>
</dbReference>
<dbReference type="Pfam" id="PF02518">
    <property type="entry name" value="HATPase_c"/>
    <property type="match status" value="1"/>
</dbReference>
<sequence>MGKAVKPLRRQVITSFYIILILSILATVLTWGIVLLMLIKYADKINPANYYEGQIPVIMEYVEQEKEQLLRKEAKQELEKRVPLEGMDYQVLDVHGNLVYGSTTKQYIKDEQDLLQRLNTNLHDKHDIIRFNPLRSQNGDFIGAIGFRYQLTLASSNPQLKGFIMIISLLSLLSPFFYFYLFSVLIGKKLSKQMESPFQFLVEGARKIQHHDLDFQLVEFKTVKELQELVDAFEEMRIALRESLLRQWQIEEERKEMVAAIAHDLRTPLTIIHGHAEGLLDQGINNQERTKRYVKTIFTSTERAVQLLDQLQTVSIIEHPAFSIEVKPVNVTEFLTAKINEFQMLCQEKHITLTTSVTIPAQQKADLDPQRISQVLDNIMINSIRYCPENGKIEWNTMIDEKMLIMEIKDNGPGFQKQNIEQVFTKFYREDQSRTGTSAHSGLGLYIAQEIVKKHHGLITVQNRPEGGADTRVSIPLIQEGRL</sequence>
<keyword evidence="11 14" id="KW-1133">Transmembrane helix</keyword>
<dbReference type="PANTHER" id="PTHR45528">
    <property type="entry name" value="SENSOR HISTIDINE KINASE CPXA"/>
    <property type="match status" value="1"/>
</dbReference>
<keyword evidence="13 14" id="KW-0472">Membrane</keyword>
<dbReference type="GO" id="GO:0016301">
    <property type="term" value="F:kinase activity"/>
    <property type="evidence" value="ECO:0007669"/>
    <property type="project" value="UniProtKB-KW"/>
</dbReference>
<evidence type="ECO:0000256" key="12">
    <source>
        <dbReference type="ARBA" id="ARBA00023012"/>
    </source>
</evidence>
<evidence type="ECO:0000256" key="13">
    <source>
        <dbReference type="ARBA" id="ARBA00023136"/>
    </source>
</evidence>